<gene>
    <name evidence="5" type="ORF">THAPSDRAFT_21713</name>
</gene>
<name>B8BXK3_THAPS</name>
<dbReference type="EMBL" id="CM000640">
    <property type="protein sequence ID" value="EED93718.1"/>
    <property type="molecule type" value="Genomic_DNA"/>
</dbReference>
<feature type="compositionally biased region" description="Basic and acidic residues" evidence="3">
    <location>
        <begin position="442"/>
        <end position="456"/>
    </location>
</feature>
<evidence type="ECO:0000259" key="4">
    <source>
        <dbReference type="Pfam" id="PF01494"/>
    </source>
</evidence>
<feature type="region of interest" description="Disordered" evidence="3">
    <location>
        <begin position="428"/>
        <end position="456"/>
    </location>
</feature>
<dbReference type="InParanoid" id="B8BXK3"/>
<reference evidence="5 6" key="2">
    <citation type="journal article" date="2008" name="Nature">
        <title>The Phaeodactylum genome reveals the evolutionary history of diatom genomes.</title>
        <authorList>
            <person name="Bowler C."/>
            <person name="Allen A.E."/>
            <person name="Badger J.H."/>
            <person name="Grimwood J."/>
            <person name="Jabbari K."/>
            <person name="Kuo A."/>
            <person name="Maheswari U."/>
            <person name="Martens C."/>
            <person name="Maumus F."/>
            <person name="Otillar R.P."/>
            <person name="Rayko E."/>
            <person name="Salamov A."/>
            <person name="Vandepoele K."/>
            <person name="Beszteri B."/>
            <person name="Gruber A."/>
            <person name="Heijde M."/>
            <person name="Katinka M."/>
            <person name="Mock T."/>
            <person name="Valentin K."/>
            <person name="Verret F."/>
            <person name="Berges J.A."/>
            <person name="Brownlee C."/>
            <person name="Cadoret J.P."/>
            <person name="Chiovitti A."/>
            <person name="Choi C.J."/>
            <person name="Coesel S."/>
            <person name="De Martino A."/>
            <person name="Detter J.C."/>
            <person name="Durkin C."/>
            <person name="Falciatore A."/>
            <person name="Fournet J."/>
            <person name="Haruta M."/>
            <person name="Huysman M.J."/>
            <person name="Jenkins B.D."/>
            <person name="Jiroutova K."/>
            <person name="Jorgensen R.E."/>
            <person name="Joubert Y."/>
            <person name="Kaplan A."/>
            <person name="Kroger N."/>
            <person name="Kroth P.G."/>
            <person name="La Roche J."/>
            <person name="Lindquist E."/>
            <person name="Lommer M."/>
            <person name="Martin-Jezequel V."/>
            <person name="Lopez P.J."/>
            <person name="Lucas S."/>
            <person name="Mangogna M."/>
            <person name="McGinnis K."/>
            <person name="Medlin L.K."/>
            <person name="Montsant A."/>
            <person name="Oudot-Le Secq M.P."/>
            <person name="Napoli C."/>
            <person name="Obornik M."/>
            <person name="Parker M.S."/>
            <person name="Petit J.L."/>
            <person name="Porcel B.M."/>
            <person name="Poulsen N."/>
            <person name="Robison M."/>
            <person name="Rychlewski L."/>
            <person name="Rynearson T.A."/>
            <person name="Schmutz J."/>
            <person name="Shapiro H."/>
            <person name="Siaut M."/>
            <person name="Stanley M."/>
            <person name="Sussman M.R."/>
            <person name="Taylor A.R."/>
            <person name="Vardi A."/>
            <person name="von Dassow P."/>
            <person name="Vyverman W."/>
            <person name="Willis A."/>
            <person name="Wyrwicz L.S."/>
            <person name="Rokhsar D.S."/>
            <person name="Weissenbach J."/>
            <person name="Armbrust E.V."/>
            <person name="Green B.R."/>
            <person name="Van de Peer Y."/>
            <person name="Grigoriev I.V."/>
        </authorList>
    </citation>
    <scope>NUCLEOTIDE SEQUENCE [LARGE SCALE GENOMIC DNA]</scope>
    <source>
        <strain evidence="5 6">CCMP1335</strain>
    </source>
</reference>
<dbReference type="PRINTS" id="PR00420">
    <property type="entry name" value="RNGMNOXGNASE"/>
</dbReference>
<evidence type="ECO:0000313" key="5">
    <source>
        <dbReference type="EMBL" id="EED93718.1"/>
    </source>
</evidence>
<dbReference type="InterPro" id="IPR036188">
    <property type="entry name" value="FAD/NAD-bd_sf"/>
</dbReference>
<dbReference type="Proteomes" id="UP000001449">
    <property type="component" value="Chromosome 3"/>
</dbReference>
<dbReference type="GO" id="GO:0004497">
    <property type="term" value="F:monooxygenase activity"/>
    <property type="evidence" value="ECO:0000318"/>
    <property type="project" value="GO_Central"/>
</dbReference>
<feature type="domain" description="FAD-binding" evidence="4">
    <location>
        <begin position="115"/>
        <end position="337"/>
    </location>
</feature>
<dbReference type="PaxDb" id="35128-Thaps21713"/>
<dbReference type="GO" id="GO:0071949">
    <property type="term" value="F:FAD binding"/>
    <property type="evidence" value="ECO:0007669"/>
    <property type="project" value="InterPro"/>
</dbReference>
<accession>B8BXK3</accession>
<keyword evidence="1" id="KW-0560">Oxidoreductase</keyword>
<evidence type="ECO:0000256" key="3">
    <source>
        <dbReference type="SAM" id="MobiDB-lite"/>
    </source>
</evidence>
<dbReference type="HOGENOM" id="CLU_501099_0_0_1"/>
<reference evidence="5 6" key="1">
    <citation type="journal article" date="2004" name="Science">
        <title>The genome of the diatom Thalassiosira pseudonana: ecology, evolution, and metabolism.</title>
        <authorList>
            <person name="Armbrust E.V."/>
            <person name="Berges J.A."/>
            <person name="Bowler C."/>
            <person name="Green B.R."/>
            <person name="Martinez D."/>
            <person name="Putnam N.H."/>
            <person name="Zhou S."/>
            <person name="Allen A.E."/>
            <person name="Apt K.E."/>
            <person name="Bechner M."/>
            <person name="Brzezinski M.A."/>
            <person name="Chaal B.K."/>
            <person name="Chiovitti A."/>
            <person name="Davis A.K."/>
            <person name="Demarest M.S."/>
            <person name="Detter J.C."/>
            <person name="Glavina T."/>
            <person name="Goodstein D."/>
            <person name="Hadi M.Z."/>
            <person name="Hellsten U."/>
            <person name="Hildebrand M."/>
            <person name="Jenkins B.D."/>
            <person name="Jurka J."/>
            <person name="Kapitonov V.V."/>
            <person name="Kroger N."/>
            <person name="Lau W.W."/>
            <person name="Lane T.W."/>
            <person name="Larimer F.W."/>
            <person name="Lippmeier J.C."/>
            <person name="Lucas S."/>
            <person name="Medina M."/>
            <person name="Montsant A."/>
            <person name="Obornik M."/>
            <person name="Parker M.S."/>
            <person name="Palenik B."/>
            <person name="Pazour G.J."/>
            <person name="Richardson P.M."/>
            <person name="Rynearson T.A."/>
            <person name="Saito M.A."/>
            <person name="Schwartz D.C."/>
            <person name="Thamatrakoln K."/>
            <person name="Valentin K."/>
            <person name="Vardi A."/>
            <person name="Wilkerson F.P."/>
            <person name="Rokhsar D.S."/>
        </authorList>
    </citation>
    <scope>NUCLEOTIDE SEQUENCE [LARGE SCALE GENOMIC DNA]</scope>
    <source>
        <strain evidence="5 6">CCMP1335</strain>
    </source>
</reference>
<dbReference type="PANTHER" id="PTHR13789:SF309">
    <property type="entry name" value="PUTATIVE (AFU_ORTHOLOGUE AFUA_6G14510)-RELATED"/>
    <property type="match status" value="1"/>
</dbReference>
<dbReference type="KEGG" id="tps:THAPSDRAFT_21713"/>
<dbReference type="Pfam" id="PF01494">
    <property type="entry name" value="FAD_binding_3"/>
    <property type="match status" value="2"/>
</dbReference>
<dbReference type="OMA" id="CHACTAS"/>
<sequence length="544" mass="60030">MITTTSPIQHAPPRKASLLHFGSLLLSKSLLHTAIGSHFDSIGGGIGTSYYSTTHNRKGSKLRSTMMHDFDGIDENDKDNSSYTAYNNQDYTGKGDEVNASARAESVNYSPDDPHVLVVGGGPCGLLTAILLRERGMHVTVLEKFPVRDKWSTKSYSINLGERGRTALLKAGLLDEVMEAAMPRDEIVVHDGISGRITTIIPKYPPDVALSRPDLSAALERVLLKKYQTKVRRGANVKELVLKRDDEKVEVILDNGESFVGTHLIGADGKWSAVRESVPYFSQQAMLRIEPSWGVHMTCPTIPSKWNKTSTVIFKPHKDAKFYVICAPLPSGACSITMVCFDETLERYPWLEPPPDRQKSWILEQVKRKQYYEDGPESDDIKLGKKLDEMFREELPALLESGIGMETLKTAVIHPRVSWLEMVMHRDSEHRQRDDTNDDGGDINKPETARADSSTHGDARYALGGIALVGDSCHACTASLGQGCNLSLESAVSLAESIDAVCSNGKITVDELSDAFILYGRTRPDDARNVQAASSAASRFSYKW</sequence>
<dbReference type="eggNOG" id="KOG2614">
    <property type="taxonomic scope" value="Eukaryota"/>
</dbReference>
<dbReference type="AlphaFoldDB" id="B8BXK3"/>
<protein>
    <recommendedName>
        <fullName evidence="4">FAD-binding domain-containing protein</fullName>
    </recommendedName>
</protein>
<dbReference type="InterPro" id="IPR050493">
    <property type="entry name" value="FAD-dep_Monooxygenase_BioMet"/>
</dbReference>
<dbReference type="InterPro" id="IPR002938">
    <property type="entry name" value="FAD-bd"/>
</dbReference>
<evidence type="ECO:0000256" key="1">
    <source>
        <dbReference type="ARBA" id="ARBA00023002"/>
    </source>
</evidence>
<dbReference type="SUPFAM" id="SSF51905">
    <property type="entry name" value="FAD/NAD(P)-binding domain"/>
    <property type="match status" value="1"/>
</dbReference>
<evidence type="ECO:0000256" key="2">
    <source>
        <dbReference type="ARBA" id="ARBA00023033"/>
    </source>
</evidence>
<proteinExistence type="predicted"/>
<dbReference type="Gene3D" id="3.50.50.60">
    <property type="entry name" value="FAD/NAD(P)-binding domain"/>
    <property type="match status" value="2"/>
</dbReference>
<organism evidence="5 6">
    <name type="scientific">Thalassiosira pseudonana</name>
    <name type="common">Marine diatom</name>
    <name type="synonym">Cyclotella nana</name>
    <dbReference type="NCBI Taxonomy" id="35128"/>
    <lineage>
        <taxon>Eukaryota</taxon>
        <taxon>Sar</taxon>
        <taxon>Stramenopiles</taxon>
        <taxon>Ochrophyta</taxon>
        <taxon>Bacillariophyta</taxon>
        <taxon>Coscinodiscophyceae</taxon>
        <taxon>Thalassiosirophycidae</taxon>
        <taxon>Thalassiosirales</taxon>
        <taxon>Thalassiosiraceae</taxon>
        <taxon>Thalassiosira</taxon>
    </lineage>
</organism>
<keyword evidence="2" id="KW-0503">Monooxygenase</keyword>
<feature type="domain" description="FAD-binding" evidence="4">
    <location>
        <begin position="421"/>
        <end position="502"/>
    </location>
</feature>
<dbReference type="GeneID" id="7444744"/>
<evidence type="ECO:0000313" key="6">
    <source>
        <dbReference type="Proteomes" id="UP000001449"/>
    </source>
</evidence>
<dbReference type="PANTHER" id="PTHR13789">
    <property type="entry name" value="MONOOXYGENASE"/>
    <property type="match status" value="1"/>
</dbReference>
<dbReference type="RefSeq" id="XP_002288282.1">
    <property type="nucleotide sequence ID" value="XM_002288246.1"/>
</dbReference>
<dbReference type="STRING" id="35128.B8BXK3"/>
<keyword evidence="6" id="KW-1185">Reference proteome</keyword>